<protein>
    <submittedName>
        <fullName evidence="1">Uncharacterized protein</fullName>
    </submittedName>
</protein>
<reference evidence="2" key="1">
    <citation type="journal article" date="2023" name="Front. Plant Sci.">
        <title>Chromosomal-level genome assembly of Melastoma candidum provides insights into trichome evolution.</title>
        <authorList>
            <person name="Zhong Y."/>
            <person name="Wu W."/>
            <person name="Sun C."/>
            <person name="Zou P."/>
            <person name="Liu Y."/>
            <person name="Dai S."/>
            <person name="Zhou R."/>
        </authorList>
    </citation>
    <scope>NUCLEOTIDE SEQUENCE [LARGE SCALE GENOMIC DNA]</scope>
</reference>
<dbReference type="EMBL" id="CM042882">
    <property type="protein sequence ID" value="KAI4380868.1"/>
    <property type="molecule type" value="Genomic_DNA"/>
</dbReference>
<gene>
    <name evidence="1" type="ORF">MLD38_007007</name>
</gene>
<keyword evidence="2" id="KW-1185">Reference proteome</keyword>
<sequence length="241" mass="25248">MAGDDAVEEPPEVSSRRSAWGSSVGHSLLSPSLSSGFQTAALHGDECPGNGYGMRWVMSSEMRFMQKMKSDDGPDHCSGPTTHVSKTMRDVIYSEDRAAMATSGGSSGGNQMARVCSDCNTTTTPLWRSGPGGPKSLCNACGIRRRKARRATEEAAAAAGDFNPPTSATSRISSGSKVHNKEKKSRGAGYSLLGPTCKKTAKAGGKGGLFRDFSALRGAFPRDVTEAAILLMDLSCGFAPT</sequence>
<evidence type="ECO:0000313" key="1">
    <source>
        <dbReference type="EMBL" id="KAI4380868.1"/>
    </source>
</evidence>
<comment type="caution">
    <text evidence="1">The sequence shown here is derived from an EMBL/GenBank/DDBJ whole genome shotgun (WGS) entry which is preliminary data.</text>
</comment>
<dbReference type="Proteomes" id="UP001057402">
    <property type="component" value="Chromosome 3"/>
</dbReference>
<name>A0ACB9RTY9_9MYRT</name>
<accession>A0ACB9RTY9</accession>
<organism evidence="1 2">
    <name type="scientific">Melastoma candidum</name>
    <dbReference type="NCBI Taxonomy" id="119954"/>
    <lineage>
        <taxon>Eukaryota</taxon>
        <taxon>Viridiplantae</taxon>
        <taxon>Streptophyta</taxon>
        <taxon>Embryophyta</taxon>
        <taxon>Tracheophyta</taxon>
        <taxon>Spermatophyta</taxon>
        <taxon>Magnoliopsida</taxon>
        <taxon>eudicotyledons</taxon>
        <taxon>Gunneridae</taxon>
        <taxon>Pentapetalae</taxon>
        <taxon>rosids</taxon>
        <taxon>malvids</taxon>
        <taxon>Myrtales</taxon>
        <taxon>Melastomataceae</taxon>
        <taxon>Melastomatoideae</taxon>
        <taxon>Melastomateae</taxon>
        <taxon>Melastoma</taxon>
    </lineage>
</organism>
<proteinExistence type="predicted"/>
<evidence type="ECO:0000313" key="2">
    <source>
        <dbReference type="Proteomes" id="UP001057402"/>
    </source>
</evidence>